<dbReference type="SUPFAM" id="SSF142433">
    <property type="entry name" value="CinA-like"/>
    <property type="match status" value="1"/>
</dbReference>
<dbReference type="Pfam" id="PF18146">
    <property type="entry name" value="CinA_KH"/>
    <property type="match status" value="1"/>
</dbReference>
<dbReference type="Pfam" id="PF02464">
    <property type="entry name" value="CinA"/>
    <property type="match status" value="1"/>
</dbReference>
<dbReference type="InterPro" id="IPR001453">
    <property type="entry name" value="MoaB/Mog_dom"/>
</dbReference>
<sequence>MISELINVGTEILIGDILNTNAKYISKELATIGFNMYYHTTVGDNPNRLKSALELSLSRSDVIILTGGLGPTQDDLTKETLAQLLNVEMVFDQESHDTLLKFFVNSSNVTQNNYKQAYIPRGSTIIPNNNGTAPGILLEKDDKIVILLPGPPREMIPMFEETVLPLLVSKCETKFFSNYYKVASIGESTLEDMLLDLINGQSNPTIATYAKVGDVLLRVTANAKTYEEAKILLDKYDVIIKERLGDNIYANEDISLHEVIANTLIKRELTISIAESCTGGLIVSKLTEIPGISSSLHSGIVCYSNQAKTKFLGVSEDTLSNYGSVSEKTATEMLLGLYEQTKSDITIVTTGIAGPSGGSIEKPVGLVYIGILYKNQSVVEKHQLSGSRERIQLKATNIAFNLIRKTINE</sequence>
<feature type="domain" description="MoaB/Mog" evidence="2">
    <location>
        <begin position="4"/>
        <end position="170"/>
    </location>
</feature>
<dbReference type="NCBIfam" id="TIGR00199">
    <property type="entry name" value="PncC_domain"/>
    <property type="match status" value="1"/>
</dbReference>
<keyword evidence="4" id="KW-1185">Reference proteome</keyword>
<evidence type="ECO:0000259" key="2">
    <source>
        <dbReference type="SMART" id="SM00852"/>
    </source>
</evidence>
<dbReference type="PANTHER" id="PTHR13939:SF0">
    <property type="entry name" value="NMN AMIDOHYDROLASE-LIKE PROTEIN YFAY"/>
    <property type="match status" value="1"/>
</dbReference>
<dbReference type="InterPro" id="IPR050101">
    <property type="entry name" value="CinA"/>
</dbReference>
<evidence type="ECO:0000313" key="3">
    <source>
        <dbReference type="EMBL" id="MPW25813.1"/>
    </source>
</evidence>
<dbReference type="SMART" id="SM00852">
    <property type="entry name" value="MoCF_biosynth"/>
    <property type="match status" value="1"/>
</dbReference>
<dbReference type="CDD" id="cd00885">
    <property type="entry name" value="cinA"/>
    <property type="match status" value="1"/>
</dbReference>
<dbReference type="Gene3D" id="3.90.950.20">
    <property type="entry name" value="CinA-like"/>
    <property type="match status" value="1"/>
</dbReference>
<evidence type="ECO:0000256" key="1">
    <source>
        <dbReference type="HAMAP-Rule" id="MF_00226"/>
    </source>
</evidence>
<dbReference type="InterPro" id="IPR036425">
    <property type="entry name" value="MoaB/Mog-like_dom_sf"/>
</dbReference>
<dbReference type="Pfam" id="PF00994">
    <property type="entry name" value="MoCF_biosynth"/>
    <property type="match status" value="1"/>
</dbReference>
<dbReference type="NCBIfam" id="TIGR00177">
    <property type="entry name" value="molyb_syn"/>
    <property type="match status" value="1"/>
</dbReference>
<comment type="caution">
    <text evidence="3">The sequence shown here is derived from an EMBL/GenBank/DDBJ whole genome shotgun (WGS) entry which is preliminary data.</text>
</comment>
<dbReference type="InterPro" id="IPR036653">
    <property type="entry name" value="CinA-like_C"/>
</dbReference>
<accession>A0A6A7K9T2</accession>
<proteinExistence type="inferred from homology"/>
<dbReference type="HAMAP" id="MF_00226_B">
    <property type="entry name" value="CinA_B"/>
    <property type="match status" value="1"/>
</dbReference>
<dbReference type="InterPro" id="IPR041424">
    <property type="entry name" value="CinA_KH"/>
</dbReference>
<dbReference type="RefSeq" id="WP_152803649.1">
    <property type="nucleotide sequence ID" value="NZ_WHNX01000011.1"/>
</dbReference>
<gene>
    <name evidence="1" type="primary">cinA</name>
    <name evidence="3" type="ORF">GC105_08425</name>
</gene>
<evidence type="ECO:0000313" key="4">
    <source>
        <dbReference type="Proteomes" id="UP000440004"/>
    </source>
</evidence>
<dbReference type="NCBIfam" id="TIGR00200">
    <property type="entry name" value="cinA_nterm"/>
    <property type="match status" value="1"/>
</dbReference>
<dbReference type="InterPro" id="IPR008136">
    <property type="entry name" value="CinA_C"/>
</dbReference>
<dbReference type="PANTHER" id="PTHR13939">
    <property type="entry name" value="NICOTINAMIDE-NUCLEOTIDE AMIDOHYDROLASE PNCC"/>
    <property type="match status" value="1"/>
</dbReference>
<reference evidence="3 4" key="1">
    <citation type="submission" date="2019-10" db="EMBL/GenBank/DDBJ databases">
        <title>Alkalibaculum tamaniensis sp.nov., a new alkaliphilic acetogen, isolated on methoxylated aromatics from a mud volcano.</title>
        <authorList>
            <person name="Khomyakova M.A."/>
            <person name="Merkel A.Y."/>
            <person name="Bonch-Osmolovskaya E.A."/>
            <person name="Slobodkin A.I."/>
        </authorList>
    </citation>
    <scope>NUCLEOTIDE SEQUENCE [LARGE SCALE GENOMIC DNA]</scope>
    <source>
        <strain evidence="3 4">M08DMB</strain>
    </source>
</reference>
<protein>
    <recommendedName>
        <fullName evidence="1">Putative competence-damage inducible protein</fullName>
    </recommendedName>
</protein>
<dbReference type="Proteomes" id="UP000440004">
    <property type="component" value="Unassembled WGS sequence"/>
</dbReference>
<dbReference type="Gene3D" id="3.40.980.10">
    <property type="entry name" value="MoaB/Mog-like domain"/>
    <property type="match status" value="1"/>
</dbReference>
<dbReference type="PIRSF" id="PIRSF006728">
    <property type="entry name" value="CinA"/>
    <property type="match status" value="1"/>
</dbReference>
<dbReference type="EMBL" id="WHNX01000011">
    <property type="protein sequence ID" value="MPW25813.1"/>
    <property type="molecule type" value="Genomic_DNA"/>
</dbReference>
<dbReference type="InterPro" id="IPR008135">
    <property type="entry name" value="Competence-induced_CinA"/>
</dbReference>
<dbReference type="NCBIfam" id="NF001813">
    <property type="entry name" value="PRK00549.1"/>
    <property type="match status" value="1"/>
</dbReference>
<dbReference type="AlphaFoldDB" id="A0A6A7K9T2"/>
<dbReference type="SUPFAM" id="SSF53218">
    <property type="entry name" value="Molybdenum cofactor biosynthesis proteins"/>
    <property type="match status" value="1"/>
</dbReference>
<name>A0A6A7K9T2_9FIRM</name>
<organism evidence="3 4">
    <name type="scientific">Alkalibaculum sporogenes</name>
    <dbReference type="NCBI Taxonomy" id="2655001"/>
    <lineage>
        <taxon>Bacteria</taxon>
        <taxon>Bacillati</taxon>
        <taxon>Bacillota</taxon>
        <taxon>Clostridia</taxon>
        <taxon>Eubacteriales</taxon>
        <taxon>Eubacteriaceae</taxon>
        <taxon>Alkalibaculum</taxon>
    </lineage>
</organism>
<comment type="similarity">
    <text evidence="1">Belongs to the CinA family.</text>
</comment>
<dbReference type="Gene3D" id="3.30.70.2860">
    <property type="match status" value="1"/>
</dbReference>